<evidence type="ECO:0000313" key="1">
    <source>
        <dbReference type="EMBL" id="KKN60925.1"/>
    </source>
</evidence>
<proteinExistence type="predicted"/>
<gene>
    <name evidence="1" type="ORF">LCGC14_0527240</name>
</gene>
<name>A0A0F9RWY9_9ZZZZ</name>
<dbReference type="AlphaFoldDB" id="A0A0F9RWY9"/>
<dbReference type="EMBL" id="LAZR01000678">
    <property type="protein sequence ID" value="KKN60925.1"/>
    <property type="molecule type" value="Genomic_DNA"/>
</dbReference>
<protein>
    <submittedName>
        <fullName evidence="1">Uncharacterized protein</fullName>
    </submittedName>
</protein>
<organism evidence="1">
    <name type="scientific">marine sediment metagenome</name>
    <dbReference type="NCBI Taxonomy" id="412755"/>
    <lineage>
        <taxon>unclassified sequences</taxon>
        <taxon>metagenomes</taxon>
        <taxon>ecological metagenomes</taxon>
    </lineage>
</organism>
<sequence length="29" mass="3303">MFIGAEIEVPLSVLPLRLWEPLSRPRLAV</sequence>
<reference evidence="1" key="1">
    <citation type="journal article" date="2015" name="Nature">
        <title>Complex archaea that bridge the gap between prokaryotes and eukaryotes.</title>
        <authorList>
            <person name="Spang A."/>
            <person name="Saw J.H."/>
            <person name="Jorgensen S.L."/>
            <person name="Zaremba-Niedzwiedzka K."/>
            <person name="Martijn J."/>
            <person name="Lind A.E."/>
            <person name="van Eijk R."/>
            <person name="Schleper C."/>
            <person name="Guy L."/>
            <person name="Ettema T.J."/>
        </authorList>
    </citation>
    <scope>NUCLEOTIDE SEQUENCE</scope>
</reference>
<comment type="caution">
    <text evidence="1">The sequence shown here is derived from an EMBL/GenBank/DDBJ whole genome shotgun (WGS) entry which is preliminary data.</text>
</comment>
<accession>A0A0F9RWY9</accession>